<protein>
    <recommendedName>
        <fullName evidence="9">Sec-independent protein translocase protein TatA</fullName>
    </recommendedName>
</protein>
<dbReference type="RefSeq" id="WP_144681896.1">
    <property type="nucleotide sequence ID" value="NZ_VLLC01000002.1"/>
</dbReference>
<dbReference type="HAMAP" id="MF_00236">
    <property type="entry name" value="TatA_E"/>
    <property type="match status" value="1"/>
</dbReference>
<dbReference type="GO" id="GO:0033281">
    <property type="term" value="C:TAT protein transport complex"/>
    <property type="evidence" value="ECO:0007669"/>
    <property type="project" value="UniProtKB-UniRule"/>
</dbReference>
<keyword evidence="8 9" id="KW-0472">Membrane</keyword>
<dbReference type="GO" id="GO:0008320">
    <property type="term" value="F:protein transmembrane transporter activity"/>
    <property type="evidence" value="ECO:0007669"/>
    <property type="project" value="UniProtKB-UniRule"/>
</dbReference>
<reference evidence="10 11" key="1">
    <citation type="submission" date="2019-07" db="EMBL/GenBank/DDBJ databases">
        <title>Genome sequencing of 100 strains of the haloalkaliphilic chemolithoautotrophic sulfur-oxidizing bacterium Thioalkalivibrio.</title>
        <authorList>
            <person name="Muyzer G."/>
        </authorList>
    </citation>
    <scope>NUCLEOTIDE SEQUENCE [LARGE SCALE GENOMIC DNA]</scope>
    <source>
        <strain evidence="10 11">ASO4-4</strain>
    </source>
</reference>
<keyword evidence="5 9" id="KW-0653">Protein transport</keyword>
<evidence type="ECO:0000256" key="4">
    <source>
        <dbReference type="ARBA" id="ARBA00022692"/>
    </source>
</evidence>
<dbReference type="Proteomes" id="UP000318307">
    <property type="component" value="Unassembled WGS sequence"/>
</dbReference>
<name>A0A562S690_9BACT</name>
<comment type="subunit">
    <text evidence="9">Forms a complex with TatC.</text>
</comment>
<dbReference type="NCBIfam" id="TIGR01411">
    <property type="entry name" value="tatAE"/>
    <property type="match status" value="1"/>
</dbReference>
<dbReference type="AlphaFoldDB" id="A0A562S690"/>
<keyword evidence="7 9" id="KW-0811">Translocation</keyword>
<keyword evidence="3 9" id="KW-1003">Cell membrane</keyword>
<dbReference type="EMBL" id="VLLC01000002">
    <property type="protein sequence ID" value="TWI76832.1"/>
    <property type="molecule type" value="Genomic_DNA"/>
</dbReference>
<dbReference type="InterPro" id="IPR006312">
    <property type="entry name" value="TatA/E"/>
</dbReference>
<dbReference type="PANTHER" id="PTHR42982:SF1">
    <property type="entry name" value="SEC-INDEPENDENT PROTEIN TRANSLOCASE PROTEIN TATA"/>
    <property type="match status" value="1"/>
</dbReference>
<dbReference type="OrthoDB" id="9813726at2"/>
<comment type="similarity">
    <text evidence="9">Belongs to the TatA/E family.</text>
</comment>
<evidence type="ECO:0000313" key="10">
    <source>
        <dbReference type="EMBL" id="TWI76832.1"/>
    </source>
</evidence>
<evidence type="ECO:0000256" key="2">
    <source>
        <dbReference type="ARBA" id="ARBA00022448"/>
    </source>
</evidence>
<feature type="transmembrane region" description="Helical" evidence="9">
    <location>
        <begin position="6"/>
        <end position="25"/>
    </location>
</feature>
<evidence type="ECO:0000256" key="7">
    <source>
        <dbReference type="ARBA" id="ARBA00023010"/>
    </source>
</evidence>
<evidence type="ECO:0000256" key="6">
    <source>
        <dbReference type="ARBA" id="ARBA00022989"/>
    </source>
</evidence>
<evidence type="ECO:0000313" key="11">
    <source>
        <dbReference type="Proteomes" id="UP000318307"/>
    </source>
</evidence>
<evidence type="ECO:0000256" key="8">
    <source>
        <dbReference type="ARBA" id="ARBA00023136"/>
    </source>
</evidence>
<dbReference type="PRINTS" id="PR01506">
    <property type="entry name" value="TATBPROTEIN"/>
</dbReference>
<dbReference type="InterPro" id="IPR003369">
    <property type="entry name" value="TatA/B/E"/>
</dbReference>
<proteinExistence type="inferred from homology"/>
<dbReference type="Pfam" id="PF02416">
    <property type="entry name" value="TatA_B_E"/>
    <property type="match status" value="1"/>
</dbReference>
<accession>A0A562S690</accession>
<sequence length="62" mass="6712">MFGIGIPELIIILVIVLVVFGAAKLPEIGSGLGKAIQNFKQASSKENLSDTRLDQENKKDNE</sequence>
<comment type="subcellular location">
    <subcellularLocation>
        <location evidence="1 9">Cell membrane</location>
        <topology evidence="1 9">Single-pass membrane protein</topology>
    </subcellularLocation>
</comment>
<gene>
    <name evidence="9" type="primary">tatA</name>
    <name evidence="10" type="ORF">LZ24_00454</name>
</gene>
<dbReference type="GO" id="GO:0043953">
    <property type="term" value="P:protein transport by the Tat complex"/>
    <property type="evidence" value="ECO:0007669"/>
    <property type="project" value="UniProtKB-UniRule"/>
</dbReference>
<evidence type="ECO:0000256" key="5">
    <source>
        <dbReference type="ARBA" id="ARBA00022927"/>
    </source>
</evidence>
<dbReference type="NCBIfam" id="NF011430">
    <property type="entry name" value="PRK14861.1"/>
    <property type="match status" value="1"/>
</dbReference>
<keyword evidence="4 9" id="KW-0812">Transmembrane</keyword>
<evidence type="ECO:0000256" key="9">
    <source>
        <dbReference type="HAMAP-Rule" id="MF_00236"/>
    </source>
</evidence>
<dbReference type="PANTHER" id="PTHR42982">
    <property type="entry name" value="SEC-INDEPENDENT PROTEIN TRANSLOCASE PROTEIN TATA"/>
    <property type="match status" value="1"/>
</dbReference>
<evidence type="ECO:0000256" key="3">
    <source>
        <dbReference type="ARBA" id="ARBA00022475"/>
    </source>
</evidence>
<organism evidence="10 11">
    <name type="scientific">Desulfobotulus alkaliphilus</name>
    <dbReference type="NCBI Taxonomy" id="622671"/>
    <lineage>
        <taxon>Bacteria</taxon>
        <taxon>Pseudomonadati</taxon>
        <taxon>Thermodesulfobacteriota</taxon>
        <taxon>Desulfobacteria</taxon>
        <taxon>Desulfobacterales</taxon>
        <taxon>Desulfobacteraceae</taxon>
        <taxon>Desulfobotulus</taxon>
    </lineage>
</organism>
<keyword evidence="6 9" id="KW-1133">Transmembrane helix</keyword>
<evidence type="ECO:0000256" key="1">
    <source>
        <dbReference type="ARBA" id="ARBA00004162"/>
    </source>
</evidence>
<keyword evidence="11" id="KW-1185">Reference proteome</keyword>
<dbReference type="Gene3D" id="1.20.5.3310">
    <property type="match status" value="1"/>
</dbReference>
<comment type="function">
    <text evidence="9">Part of the twin-arginine translocation (Tat) system that transports large folded proteins containing a characteristic twin-arginine motif in their signal peptide across membranes. TatA could form the protein-conducting channel of the Tat system.</text>
</comment>
<comment type="caution">
    <text evidence="10">The sequence shown here is derived from an EMBL/GenBank/DDBJ whole genome shotgun (WGS) entry which is preliminary data.</text>
</comment>
<keyword evidence="2 9" id="KW-0813">Transport</keyword>